<dbReference type="Gene3D" id="2.60.40.690">
    <property type="entry name" value="Alpha-macroglobulin, receptor-binding domain"/>
    <property type="match status" value="1"/>
</dbReference>
<proteinExistence type="predicted"/>
<dbReference type="CDD" id="cd00017">
    <property type="entry name" value="ANATO"/>
    <property type="match status" value="1"/>
</dbReference>
<dbReference type="SMART" id="SM00104">
    <property type="entry name" value="ANATO"/>
    <property type="match status" value="1"/>
</dbReference>
<feature type="signal peptide" evidence="5">
    <location>
        <begin position="1"/>
        <end position="21"/>
    </location>
</feature>
<protein>
    <submittedName>
        <fullName evidence="8">Complement component c3a, duplicate 4</fullName>
    </submittedName>
</protein>
<dbReference type="Pfam" id="PF00207">
    <property type="entry name" value="A2M"/>
    <property type="match status" value="1"/>
</dbReference>
<dbReference type="PANTHER" id="PTHR11412">
    <property type="entry name" value="MACROGLOBULIN / COMPLEMENT"/>
    <property type="match status" value="1"/>
</dbReference>
<dbReference type="FunFam" id="2.60.40.10:FF:000155">
    <property type="entry name" value="complement C3 isoform X1"/>
    <property type="match status" value="1"/>
</dbReference>
<dbReference type="Pfam" id="PF07678">
    <property type="entry name" value="TED_complement"/>
    <property type="match status" value="1"/>
</dbReference>
<feature type="domain" description="Anaphylatoxin-like" evidence="6">
    <location>
        <begin position="650"/>
        <end position="686"/>
    </location>
</feature>
<evidence type="ECO:0000313" key="9">
    <source>
        <dbReference type="Proteomes" id="UP000694700"/>
    </source>
</evidence>
<dbReference type="SMART" id="SM00643">
    <property type="entry name" value="C345C"/>
    <property type="match status" value="1"/>
</dbReference>
<dbReference type="Gene3D" id="6.20.50.160">
    <property type="match status" value="1"/>
</dbReference>
<sequence length="1507" mass="167691">MRVDSLWLAAVAVSLPVLSLCDPLYILSAPNILKVGSPEKVFVEAQDYSGASLNVKISVRSPKDNREVTSASVTLTPAKNYQDLVEIKVPSNAFSFEKGVQQYAVLQAQFPQKLMEKKVMVIFQSGHIVLQTDKTIYTPDSTVYYRVFSLSPGMTQPVESGVRVEILVNVPGLWKLVAWHQNSPQKNFSSEFEVKEYVLPSFAVSLSPQKAFFYVNDDSLTVDIVAKYLFGEAVNGHGFVVFGVVTEDKGKISIPGSLQRVKIWDGSGTAELRRKHILQSFPNIMQLVGKSLYITVSVLTESGSEMVEAHKKGIQIVTSPYTIHFRRTPHFFKPGMPFDVSVYITNPDQTPAENVEVEVNPGGVRGQTRANGIAKVTVNTPGGSSTLEIIAKTKDPQLSDEQQAVRKMTAQAYETKGGSNNYLHIGIGAAELQIGDSLKVSLNLGRSPGVRDQDFTYMILSKGQIVKADRFKREGQSLVTLSLTVTKDMVPSFRFVAYYHVGSSEVVSDSVWVDVKDTCMGTLKVQVHDPDTVYEPGKDFGLRITGDPGAKVGLVAVDKGVYVLNNKNRITQTKIWDVVESHDIGCTAGSGKDSMEVFSDAGLLFESSSAGGTGVRTSTYAECQSSSGRKRRDLILIDVIKSLSKKDKECCSDGLVKMNDLRYTCQYRASYILDGHECIRAFLHCCTEMTTYLEESDEEGILPRSESEDFVNSDDIVTRTLFPESWLWEEVVLPKCSQTTTLPRDGLKLKDSITTWEITAISLSSTHGICVADVQEMTVVKNFFIDLKLPYSAVRNEQIEIKAIIHNLYSRKVKVRVELMETKDICSPASKRGKFYTTVTVDAKSSYSVPFVLVPLALGRHAIEVKAAAAGRGSDGVKKDLLVVSEGVLTKLNENLQLRPSKKGKWIPTKHMHTKKLSFQGIVHPKIKILSSFTDLRVVQELITIEKAISGQAMGSLIFQPGGCGEQNMIGLTMPVIATHYLDKTSQWHTVSTGLRQTAVTYITRGYNQQLAYRKNDGSYAAWIGRPSSTWLTAYVAKVFAMASNIVNIDQNVICSALQWLIMNKQLPDGVFREDAPVIHGEMTVRERTWGGFTSIHDGFCAHCPAGGEGHLCHLDSGINKATVYLKSHLHSLTNPYAVAMASYALASGNALDKQVLLRKASADGSHWPVPGSSSFTLEASAYALLALVKAQDFQNAAPIVNWLNNQRQYNGGYGTTQATIMVFQAVAEYRIQVKDIKQLDLEMTIRVEGSQQPIVWNFNKENSHLTQTEKLSTGHDRMIEKFEMNKQLSERGSLIIYLDKISHTREDRISFRLHRIMNGGFLQPAAVTVYEYYSIENRCLRFYHPTRKEGALQKICKNDVCQCAEENCSLQKKEKILEAHRNKKACEPKINYGNLLCTRDFYLLCCMSTNSVPQRKGEKSKHGKQRTFSLQISCKEALDLKQGESYLVMGQADDVQLEGRIGQYALGERTWLEFWPSLEQSKTSTELREKYNGMLSLQQDLRFGCN</sequence>
<dbReference type="InterPro" id="IPR036595">
    <property type="entry name" value="A-macroglobulin_rcpt-bd_sf"/>
</dbReference>
<accession>A0A8C2A5G3</accession>
<keyword evidence="3" id="KW-0882">Thioester bond</keyword>
<dbReference type="Gene3D" id="2.60.40.10">
    <property type="entry name" value="Immunoglobulins"/>
    <property type="match status" value="2"/>
</dbReference>
<dbReference type="Gene3D" id="1.20.91.20">
    <property type="entry name" value="Anaphylotoxins (complement system)"/>
    <property type="match status" value="1"/>
</dbReference>
<dbReference type="InterPro" id="IPR009048">
    <property type="entry name" value="A-macroglobulin_rcpt-bd"/>
</dbReference>
<dbReference type="Ensembl" id="ENSCCRT00015103041.1">
    <property type="protein sequence ID" value="ENSCCRP00015099808.1"/>
    <property type="gene ID" value="ENSCCRG00015039769.1"/>
</dbReference>
<dbReference type="InterPro" id="IPR011626">
    <property type="entry name" value="Alpha-macroglobulin_TED"/>
</dbReference>
<dbReference type="SMART" id="SM01419">
    <property type="entry name" value="Thiol-ester_cl"/>
    <property type="match status" value="1"/>
</dbReference>
<dbReference type="Gene3D" id="2.40.50.120">
    <property type="match status" value="1"/>
</dbReference>
<dbReference type="InterPro" id="IPR041425">
    <property type="entry name" value="C3/4/5_MG1"/>
</dbReference>
<dbReference type="InterPro" id="IPR047565">
    <property type="entry name" value="Alpha-macroglob_thiol-ester_cl"/>
</dbReference>
<keyword evidence="2" id="KW-0964">Secreted</keyword>
<dbReference type="Gene3D" id="1.50.10.20">
    <property type="match status" value="1"/>
</dbReference>
<dbReference type="Pfam" id="PF07677">
    <property type="entry name" value="A2M_recep"/>
    <property type="match status" value="1"/>
</dbReference>
<dbReference type="CDD" id="cd02896">
    <property type="entry name" value="complement_C3_C4_C5"/>
    <property type="match status" value="1"/>
</dbReference>
<keyword evidence="5" id="KW-0732">Signal</keyword>
<dbReference type="InterPro" id="IPR041555">
    <property type="entry name" value="MG3"/>
</dbReference>
<keyword evidence="4" id="KW-1015">Disulfide bond</keyword>
<dbReference type="GO" id="GO:0005615">
    <property type="term" value="C:extracellular space"/>
    <property type="evidence" value="ECO:0007669"/>
    <property type="project" value="InterPro"/>
</dbReference>
<dbReference type="Gene3D" id="2.60.120.1540">
    <property type="match status" value="1"/>
</dbReference>
<dbReference type="Pfam" id="PF01759">
    <property type="entry name" value="NTR"/>
    <property type="match status" value="1"/>
</dbReference>
<dbReference type="SUPFAM" id="SSF48239">
    <property type="entry name" value="Terpenoid cyclases/Protein prenyltransferases"/>
    <property type="match status" value="1"/>
</dbReference>
<dbReference type="Pfam" id="PF07703">
    <property type="entry name" value="A2M_BRD"/>
    <property type="match status" value="1"/>
</dbReference>
<evidence type="ECO:0000259" key="6">
    <source>
        <dbReference type="PROSITE" id="PS01178"/>
    </source>
</evidence>
<dbReference type="SMART" id="SM01361">
    <property type="entry name" value="A2M_recep"/>
    <property type="match status" value="1"/>
</dbReference>
<dbReference type="InterPro" id="IPR000020">
    <property type="entry name" value="Anaphylatoxin/fibulin"/>
</dbReference>
<evidence type="ECO:0000256" key="3">
    <source>
        <dbReference type="ARBA" id="ARBA00022966"/>
    </source>
</evidence>
<evidence type="ECO:0000256" key="2">
    <source>
        <dbReference type="ARBA" id="ARBA00022525"/>
    </source>
</evidence>
<feature type="domain" description="NTR" evidence="7">
    <location>
        <begin position="1369"/>
        <end position="1506"/>
    </location>
</feature>
<dbReference type="FunFam" id="2.60.40.1930:FF:000008">
    <property type="entry name" value="Complement C3"/>
    <property type="match status" value="1"/>
</dbReference>
<dbReference type="SUPFAM" id="SSF50242">
    <property type="entry name" value="TIMP-like"/>
    <property type="match status" value="1"/>
</dbReference>
<dbReference type="PANTHER" id="PTHR11412:SF81">
    <property type="entry name" value="COMPLEMENT C3"/>
    <property type="match status" value="1"/>
</dbReference>
<dbReference type="GO" id="GO:0004866">
    <property type="term" value="F:endopeptidase inhibitor activity"/>
    <property type="evidence" value="ECO:0007669"/>
    <property type="project" value="InterPro"/>
</dbReference>
<dbReference type="InterPro" id="IPR050473">
    <property type="entry name" value="A2M/Complement_sys"/>
</dbReference>
<dbReference type="Proteomes" id="UP000694700">
    <property type="component" value="Unplaced"/>
</dbReference>
<dbReference type="Gene3D" id="2.60.40.1930">
    <property type="match status" value="3"/>
</dbReference>
<organism evidence="8 9">
    <name type="scientific">Cyprinus carpio</name>
    <name type="common">Common carp</name>
    <dbReference type="NCBI Taxonomy" id="7962"/>
    <lineage>
        <taxon>Eukaryota</taxon>
        <taxon>Metazoa</taxon>
        <taxon>Chordata</taxon>
        <taxon>Craniata</taxon>
        <taxon>Vertebrata</taxon>
        <taxon>Euteleostomi</taxon>
        <taxon>Actinopterygii</taxon>
        <taxon>Neopterygii</taxon>
        <taxon>Teleostei</taxon>
        <taxon>Ostariophysi</taxon>
        <taxon>Cypriniformes</taxon>
        <taxon>Cyprinidae</taxon>
        <taxon>Cyprininae</taxon>
        <taxon>Cyprinus</taxon>
    </lineage>
</organism>
<dbReference type="PROSITE" id="PS50189">
    <property type="entry name" value="NTR"/>
    <property type="match status" value="1"/>
</dbReference>
<dbReference type="InterPro" id="IPR001134">
    <property type="entry name" value="Netrin_domain"/>
</dbReference>
<reference evidence="8" key="1">
    <citation type="submission" date="2025-08" db="UniProtKB">
        <authorList>
            <consortium name="Ensembl"/>
        </authorList>
    </citation>
    <scope>IDENTIFICATION</scope>
</reference>
<dbReference type="InterPro" id="IPR008993">
    <property type="entry name" value="TIMP-like_OB-fold"/>
</dbReference>
<dbReference type="Pfam" id="PF01821">
    <property type="entry name" value="ANATO"/>
    <property type="match status" value="1"/>
</dbReference>
<evidence type="ECO:0000256" key="5">
    <source>
        <dbReference type="SAM" id="SignalP"/>
    </source>
</evidence>
<dbReference type="SMART" id="SM01359">
    <property type="entry name" value="A2M_N_2"/>
    <property type="match status" value="1"/>
</dbReference>
<evidence type="ECO:0000259" key="7">
    <source>
        <dbReference type="PROSITE" id="PS50189"/>
    </source>
</evidence>
<dbReference type="Pfam" id="PF17789">
    <property type="entry name" value="MG4"/>
    <property type="match status" value="1"/>
</dbReference>
<dbReference type="PROSITE" id="PS01178">
    <property type="entry name" value="ANAPHYLATOXIN_2"/>
    <property type="match status" value="1"/>
</dbReference>
<dbReference type="InterPro" id="IPR018081">
    <property type="entry name" value="Anaphylatoxin_comp_syst"/>
</dbReference>
<feature type="chain" id="PRO_5034942494" evidence="5">
    <location>
        <begin position="22"/>
        <end position="1507"/>
    </location>
</feature>
<dbReference type="InterPro" id="IPR001599">
    <property type="entry name" value="Macroglobln_a2"/>
</dbReference>
<dbReference type="FunFam" id="2.60.40.10:FF:001013">
    <property type="entry name" value="Complement C3"/>
    <property type="match status" value="1"/>
</dbReference>
<dbReference type="Pfam" id="PF17791">
    <property type="entry name" value="MG3"/>
    <property type="match status" value="1"/>
</dbReference>
<dbReference type="SUPFAM" id="SSF47686">
    <property type="entry name" value="Anaphylotoxins (complement system)"/>
    <property type="match status" value="1"/>
</dbReference>
<dbReference type="Gene3D" id="2.20.130.20">
    <property type="match status" value="1"/>
</dbReference>
<dbReference type="InterPro" id="IPR011625">
    <property type="entry name" value="A2M_N_BRD"/>
</dbReference>
<dbReference type="InterPro" id="IPR019742">
    <property type="entry name" value="MacrogloblnA2_CS"/>
</dbReference>
<evidence type="ECO:0000313" key="8">
    <source>
        <dbReference type="Ensembl" id="ENSCCRP00015099808.1"/>
    </source>
</evidence>
<dbReference type="InterPro" id="IPR013783">
    <property type="entry name" value="Ig-like_fold"/>
</dbReference>
<dbReference type="Gene3D" id="2.60.40.1940">
    <property type="match status" value="1"/>
</dbReference>
<dbReference type="SUPFAM" id="SSF49410">
    <property type="entry name" value="Alpha-macroglobulin receptor domain"/>
    <property type="match status" value="1"/>
</dbReference>
<dbReference type="InterPro" id="IPR018933">
    <property type="entry name" value="Netrin_module_non-TIMP"/>
</dbReference>
<dbReference type="SMART" id="SM01360">
    <property type="entry name" value="A2M"/>
    <property type="match status" value="1"/>
</dbReference>
<name>A0A8C2A5G3_CYPCA</name>
<dbReference type="Pfam" id="PF17790">
    <property type="entry name" value="MG1"/>
    <property type="match status" value="1"/>
</dbReference>
<dbReference type="FunFam" id="2.60.40.1940:FF:000001">
    <property type="entry name" value="Complement component C3"/>
    <property type="match status" value="1"/>
</dbReference>
<evidence type="ECO:0000256" key="4">
    <source>
        <dbReference type="ARBA" id="ARBA00023157"/>
    </source>
</evidence>
<dbReference type="PROSITE" id="PS00477">
    <property type="entry name" value="ALPHA_2_MACROGLOBULIN"/>
    <property type="match status" value="1"/>
</dbReference>
<comment type="subcellular location">
    <subcellularLocation>
        <location evidence="1">Secreted</location>
    </subcellularLocation>
</comment>
<dbReference type="InterPro" id="IPR040839">
    <property type="entry name" value="MG4"/>
</dbReference>
<dbReference type="InterPro" id="IPR008930">
    <property type="entry name" value="Terpenoid_cyclase/PrenylTrfase"/>
</dbReference>
<evidence type="ECO:0000256" key="1">
    <source>
        <dbReference type="ARBA" id="ARBA00004613"/>
    </source>
</evidence>